<keyword evidence="3" id="KW-0732">Signal</keyword>
<dbReference type="PROSITE" id="PS51257">
    <property type="entry name" value="PROKAR_LIPOPROTEIN"/>
    <property type="match status" value="1"/>
</dbReference>
<dbReference type="Pfam" id="PF07980">
    <property type="entry name" value="SusD_RagB"/>
    <property type="match status" value="1"/>
</dbReference>
<dbReference type="GO" id="GO:0009279">
    <property type="term" value="C:cell outer membrane"/>
    <property type="evidence" value="ECO:0007669"/>
    <property type="project" value="UniProtKB-SubCell"/>
</dbReference>
<keyword evidence="4" id="KW-0472">Membrane</keyword>
<proteinExistence type="inferred from homology"/>
<dbReference type="InterPro" id="IPR012944">
    <property type="entry name" value="SusD_RagB_dom"/>
</dbReference>
<evidence type="ECO:0000256" key="5">
    <source>
        <dbReference type="ARBA" id="ARBA00023237"/>
    </source>
</evidence>
<evidence type="ECO:0000313" key="8">
    <source>
        <dbReference type="EMBL" id="RFZ94897.1"/>
    </source>
</evidence>
<sequence>MRRSFNISAALIAIAIIVGCKKYEPVPAEQRTIDFVFDKDDSLGANAYAYLNSVYAFTQSGHNRVASDYLDAASDDAVSSPNNAAADVYRMATAAYNATNFFPGDNIWANSYKAIRQANIFITNINIVPVKDQLRPGISMKFAWKSEARFLRALTYFNLLKRYGGIPIVGDKVFTLEDNIALPRNSFEDCVNYIVSECDAIKDTLLTAPLAQPAAYSQRVTNGAALALKAKVLLYAASPLYNGGNIDATNSLTGYAGYDVSRWQKAAAAAKAVMDLNAYSLVSDFRNAFITQVPANTEVIFQRPNGLTNGVEGANGPLGFTTSPLGGGRTSPSQNLVNAYPMSNGLDITDAASGYDPANPYDNRDPRLGFTVFFNGAKWLKSTVVTYEGSRGKPNVGTQQTATGYYMRKFMGLYEDATNYATAPEDWMIFRYADILLSYAEAQNEALGAPDASVYSAVEKIRQRAGLVPYQLPTGLNKDKMREAIHRERRLEMAFEENRFFDIRRWKIAETVMNQPITGVTIANTAAGYTYTYGTVLTPKFDAPKMYLYPIPYDETLKNPNLKQNPGW</sequence>
<organism evidence="8 9">
    <name type="scientific">Mucilaginibacter conchicola</name>
    <dbReference type="NCBI Taxonomy" id="2303333"/>
    <lineage>
        <taxon>Bacteria</taxon>
        <taxon>Pseudomonadati</taxon>
        <taxon>Bacteroidota</taxon>
        <taxon>Sphingobacteriia</taxon>
        <taxon>Sphingobacteriales</taxon>
        <taxon>Sphingobacteriaceae</taxon>
        <taxon>Mucilaginibacter</taxon>
    </lineage>
</organism>
<dbReference type="SUPFAM" id="SSF48452">
    <property type="entry name" value="TPR-like"/>
    <property type="match status" value="1"/>
</dbReference>
<evidence type="ECO:0000313" key="9">
    <source>
        <dbReference type="Proteomes" id="UP000264217"/>
    </source>
</evidence>
<dbReference type="InterPro" id="IPR033985">
    <property type="entry name" value="SusD-like_N"/>
</dbReference>
<protein>
    <submittedName>
        <fullName evidence="8">RagB/SusD family nutrient uptake outer membrane protein</fullName>
    </submittedName>
</protein>
<dbReference type="RefSeq" id="WP_117390455.1">
    <property type="nucleotide sequence ID" value="NZ_QWDC01000001.1"/>
</dbReference>
<dbReference type="Gene3D" id="1.25.40.390">
    <property type="match status" value="1"/>
</dbReference>
<dbReference type="OrthoDB" id="5694214at2"/>
<evidence type="ECO:0000256" key="4">
    <source>
        <dbReference type="ARBA" id="ARBA00023136"/>
    </source>
</evidence>
<evidence type="ECO:0000256" key="3">
    <source>
        <dbReference type="ARBA" id="ARBA00022729"/>
    </source>
</evidence>
<evidence type="ECO:0000256" key="2">
    <source>
        <dbReference type="ARBA" id="ARBA00006275"/>
    </source>
</evidence>
<evidence type="ECO:0000259" key="6">
    <source>
        <dbReference type="Pfam" id="PF07980"/>
    </source>
</evidence>
<dbReference type="Pfam" id="PF14322">
    <property type="entry name" value="SusD-like_3"/>
    <property type="match status" value="1"/>
</dbReference>
<gene>
    <name evidence="8" type="ORF">D0C36_05020</name>
</gene>
<reference evidence="8 9" key="1">
    <citation type="submission" date="2018-08" db="EMBL/GenBank/DDBJ databases">
        <title>Mucilaginibacter sp. MYSH2.</title>
        <authorList>
            <person name="Seo T."/>
        </authorList>
    </citation>
    <scope>NUCLEOTIDE SEQUENCE [LARGE SCALE GENOMIC DNA]</scope>
    <source>
        <strain evidence="8 9">MYSH2</strain>
    </source>
</reference>
<keyword evidence="5" id="KW-0998">Cell outer membrane</keyword>
<dbReference type="AlphaFoldDB" id="A0A372NZG0"/>
<feature type="domain" description="RagB/SusD" evidence="6">
    <location>
        <begin position="298"/>
        <end position="568"/>
    </location>
</feature>
<name>A0A372NZG0_9SPHI</name>
<comment type="subcellular location">
    <subcellularLocation>
        <location evidence="1">Cell outer membrane</location>
    </subcellularLocation>
</comment>
<comment type="similarity">
    <text evidence="2">Belongs to the SusD family.</text>
</comment>
<accession>A0A372NZG0</accession>
<dbReference type="EMBL" id="QWDC01000001">
    <property type="protein sequence ID" value="RFZ94897.1"/>
    <property type="molecule type" value="Genomic_DNA"/>
</dbReference>
<feature type="domain" description="SusD-like N-terminal" evidence="7">
    <location>
        <begin position="50"/>
        <end position="234"/>
    </location>
</feature>
<evidence type="ECO:0000256" key="1">
    <source>
        <dbReference type="ARBA" id="ARBA00004442"/>
    </source>
</evidence>
<keyword evidence="9" id="KW-1185">Reference proteome</keyword>
<dbReference type="CDD" id="cd08977">
    <property type="entry name" value="SusD"/>
    <property type="match status" value="1"/>
</dbReference>
<evidence type="ECO:0000259" key="7">
    <source>
        <dbReference type="Pfam" id="PF14322"/>
    </source>
</evidence>
<dbReference type="Proteomes" id="UP000264217">
    <property type="component" value="Unassembled WGS sequence"/>
</dbReference>
<dbReference type="InterPro" id="IPR011990">
    <property type="entry name" value="TPR-like_helical_dom_sf"/>
</dbReference>
<comment type="caution">
    <text evidence="8">The sequence shown here is derived from an EMBL/GenBank/DDBJ whole genome shotgun (WGS) entry which is preliminary data.</text>
</comment>